<evidence type="ECO:0000256" key="4">
    <source>
        <dbReference type="PROSITE-ProRule" id="PRU00453"/>
    </source>
</evidence>
<gene>
    <name evidence="8" type="ORF">AGLY_010583</name>
</gene>
<protein>
    <recommendedName>
        <fullName evidence="10">HIT-type domain-containing protein</fullName>
    </recommendedName>
</protein>
<feature type="region of interest" description="Disordered" evidence="5">
    <location>
        <begin position="611"/>
        <end position="700"/>
    </location>
</feature>
<dbReference type="GO" id="GO:0000398">
    <property type="term" value="P:mRNA splicing, via spliceosome"/>
    <property type="evidence" value="ECO:0007669"/>
    <property type="project" value="TreeGrafter"/>
</dbReference>
<feature type="compositionally biased region" description="Gly residues" evidence="5">
    <location>
        <begin position="631"/>
        <end position="640"/>
    </location>
</feature>
<dbReference type="PANTHER" id="PTHR48026:SF14">
    <property type="entry name" value="HETEROGENEOUS NUCLEAR RIBONUCLEOPROTEIN A1"/>
    <property type="match status" value="1"/>
</dbReference>
<organism evidence="8 9">
    <name type="scientific">Aphis glycines</name>
    <name type="common">Soybean aphid</name>
    <dbReference type="NCBI Taxonomy" id="307491"/>
    <lineage>
        <taxon>Eukaryota</taxon>
        <taxon>Metazoa</taxon>
        <taxon>Ecdysozoa</taxon>
        <taxon>Arthropoda</taxon>
        <taxon>Hexapoda</taxon>
        <taxon>Insecta</taxon>
        <taxon>Pterygota</taxon>
        <taxon>Neoptera</taxon>
        <taxon>Paraneoptera</taxon>
        <taxon>Hemiptera</taxon>
        <taxon>Sternorrhyncha</taxon>
        <taxon>Aphidomorpha</taxon>
        <taxon>Aphidoidea</taxon>
        <taxon>Aphididae</taxon>
        <taxon>Aphidini</taxon>
        <taxon>Aphis</taxon>
        <taxon>Aphis</taxon>
    </lineage>
</organism>
<feature type="compositionally biased region" description="Low complexity" evidence="5">
    <location>
        <begin position="619"/>
        <end position="630"/>
    </location>
</feature>
<dbReference type="FunFam" id="3.30.70.330:FF:000040">
    <property type="entry name" value="Heterogeneous nuclear ribonucleoprotein A2/B1"/>
    <property type="match status" value="1"/>
</dbReference>
<keyword evidence="4" id="KW-0479">Metal-binding</keyword>
<dbReference type="Gene3D" id="3.30.70.330">
    <property type="match status" value="2"/>
</dbReference>
<dbReference type="Proteomes" id="UP000475862">
    <property type="component" value="Unassembled WGS sequence"/>
</dbReference>
<keyword evidence="2 3" id="KW-0694">RNA-binding</keyword>
<dbReference type="PROSITE" id="PS50102">
    <property type="entry name" value="RRM"/>
    <property type="match status" value="2"/>
</dbReference>
<dbReference type="GO" id="GO:0071013">
    <property type="term" value="C:catalytic step 2 spliceosome"/>
    <property type="evidence" value="ECO:0007669"/>
    <property type="project" value="TreeGrafter"/>
</dbReference>
<evidence type="ECO:0000256" key="1">
    <source>
        <dbReference type="ARBA" id="ARBA00022737"/>
    </source>
</evidence>
<feature type="compositionally biased region" description="Low complexity" evidence="5">
    <location>
        <begin position="677"/>
        <end position="700"/>
    </location>
</feature>
<keyword evidence="4" id="KW-0863">Zinc-finger</keyword>
<keyword evidence="1" id="KW-0677">Repeat</keyword>
<dbReference type="Pfam" id="PF00076">
    <property type="entry name" value="RRM_1"/>
    <property type="match status" value="2"/>
</dbReference>
<keyword evidence="9" id="KW-1185">Reference proteome</keyword>
<dbReference type="OrthoDB" id="10005492at2759"/>
<evidence type="ECO:0000256" key="2">
    <source>
        <dbReference type="ARBA" id="ARBA00022884"/>
    </source>
</evidence>
<sequence>MNTDVNCKFCTGNQSRYVCPKCGAPYCSLICYKSSIHLECSEQFYKECIQEELDVQDSDNVGKKEMMDILKRVYGENEDSESDSDDEEFTDINERLNGIDLNDAEQVWSSLTDSEKAEFEHLVKSGDISKILPQFTPWWCLPIEKQIVTKVGENINNSELPNLITNIPKLSLLSKKSPSDCIQWNLVNMITPYVFLIRYYNGKHKSYLSEFINGLYNLSKNLCLNQNFESYDMAVKSVELCIQEHEMFKGFQEGFNLINNDLETIFSNGLDSNYNYNIKIALSDIHNLLTMYKNDQKTVSLKKTEQGEFNRKFPDAKATYSILVDVKKVRLLLKKIEYFLAWVDEISSSNMGSDEPEQYRKLFIGGLNYTTTNDSLKEFFEQWGEIVDVVVMKDPQTKRSRGFGFITYSQSSMVDQAMSNRPHKIDGREVETKRAVPRDDIDKPDIAATVKKMFVSGIKEQSENDLLDYFRKFGNITNVTIVTDKDSGQRKGFGFIEYDDTDSVDKAVLIKSHQVAGGKLDVKKAISRSDGAGGGRGGRGGRGGGGGGGGNRSSWGGNPRNEQWGGHHNRSNGGGGGYGNSGMGGGYGSGGGGGGGYGGSAGGYNSNSGGAWQGGGGAPQSWGNNNPAWGNQGGGGGDSWGGSQQPSNNWGPNQSYGGGGGPMRSNYTSNNRATPYGNPGRAGNVNAGNAGYGQNPGRRY</sequence>
<dbReference type="Gene3D" id="3.30.60.190">
    <property type="match status" value="1"/>
</dbReference>
<dbReference type="PANTHER" id="PTHR48026">
    <property type="entry name" value="HOMOLOGOUS TO DROSOPHILA SQD (SQUID) PROTEIN"/>
    <property type="match status" value="1"/>
</dbReference>
<evidence type="ECO:0000313" key="9">
    <source>
        <dbReference type="Proteomes" id="UP000475862"/>
    </source>
</evidence>
<feature type="region of interest" description="Disordered" evidence="5">
    <location>
        <begin position="526"/>
        <end position="577"/>
    </location>
</feature>
<dbReference type="EMBL" id="VYZN01000041">
    <property type="protein sequence ID" value="KAE9531377.1"/>
    <property type="molecule type" value="Genomic_DNA"/>
</dbReference>
<feature type="domain" description="RRM" evidence="6">
    <location>
        <begin position="360"/>
        <end position="436"/>
    </location>
</feature>
<dbReference type="InterPro" id="IPR000504">
    <property type="entry name" value="RRM_dom"/>
</dbReference>
<dbReference type="SUPFAM" id="SSF54928">
    <property type="entry name" value="RNA-binding domain, RBD"/>
    <property type="match status" value="2"/>
</dbReference>
<dbReference type="AlphaFoldDB" id="A0A6G0TG58"/>
<dbReference type="InterPro" id="IPR012677">
    <property type="entry name" value="Nucleotide-bd_a/b_plait_sf"/>
</dbReference>
<evidence type="ECO:0000256" key="5">
    <source>
        <dbReference type="SAM" id="MobiDB-lite"/>
    </source>
</evidence>
<name>A0A6G0TG58_APHGL</name>
<evidence type="ECO:0000259" key="6">
    <source>
        <dbReference type="PROSITE" id="PS50102"/>
    </source>
</evidence>
<reference evidence="8 9" key="1">
    <citation type="submission" date="2019-08" db="EMBL/GenBank/DDBJ databases">
        <title>The genome of the soybean aphid Biotype 1, its phylome, world population structure and adaptation to the North American continent.</title>
        <authorList>
            <person name="Giordano R."/>
            <person name="Donthu R.K."/>
            <person name="Hernandez A.G."/>
            <person name="Wright C.L."/>
            <person name="Zimin A.V."/>
        </authorList>
    </citation>
    <scope>NUCLEOTIDE SEQUENCE [LARGE SCALE GENOMIC DNA]</scope>
    <source>
        <tissue evidence="8">Whole aphids</tissue>
    </source>
</reference>
<feature type="domain" description="HIT-type" evidence="7">
    <location>
        <begin position="7"/>
        <end position="40"/>
    </location>
</feature>
<evidence type="ECO:0000313" key="8">
    <source>
        <dbReference type="EMBL" id="KAE9531377.1"/>
    </source>
</evidence>
<dbReference type="InterPro" id="IPR035979">
    <property type="entry name" value="RBD_domain_sf"/>
</dbReference>
<dbReference type="GO" id="GO:0003730">
    <property type="term" value="F:mRNA 3'-UTR binding"/>
    <property type="evidence" value="ECO:0007669"/>
    <property type="project" value="TreeGrafter"/>
</dbReference>
<proteinExistence type="predicted"/>
<evidence type="ECO:0000256" key="3">
    <source>
        <dbReference type="PROSITE-ProRule" id="PRU00176"/>
    </source>
</evidence>
<dbReference type="CDD" id="cd12578">
    <property type="entry name" value="RRM1_hnRNPA_like"/>
    <property type="match status" value="1"/>
</dbReference>
<dbReference type="SUPFAM" id="SSF144232">
    <property type="entry name" value="HIT/MYND zinc finger-like"/>
    <property type="match status" value="1"/>
</dbReference>
<accession>A0A6G0TG58</accession>
<dbReference type="InterPro" id="IPR007529">
    <property type="entry name" value="Znf_HIT"/>
</dbReference>
<dbReference type="GO" id="GO:0008270">
    <property type="term" value="F:zinc ion binding"/>
    <property type="evidence" value="ECO:0007669"/>
    <property type="project" value="UniProtKB-UniRule"/>
</dbReference>
<feature type="domain" description="RRM" evidence="6">
    <location>
        <begin position="451"/>
        <end position="527"/>
    </location>
</feature>
<dbReference type="PROSITE" id="PS51083">
    <property type="entry name" value="ZF_HIT"/>
    <property type="match status" value="1"/>
</dbReference>
<comment type="caution">
    <text evidence="8">The sequence shown here is derived from an EMBL/GenBank/DDBJ whole genome shotgun (WGS) entry which is preliminary data.</text>
</comment>
<evidence type="ECO:0008006" key="10">
    <source>
        <dbReference type="Google" id="ProtNLM"/>
    </source>
</evidence>
<evidence type="ECO:0000259" key="7">
    <source>
        <dbReference type="PROSITE" id="PS51083"/>
    </source>
</evidence>
<dbReference type="Pfam" id="PF04438">
    <property type="entry name" value="zf-HIT"/>
    <property type="match status" value="1"/>
</dbReference>
<dbReference type="SMART" id="SM00360">
    <property type="entry name" value="RRM"/>
    <property type="match status" value="2"/>
</dbReference>
<feature type="compositionally biased region" description="Gly residues" evidence="5">
    <location>
        <begin position="531"/>
        <end position="551"/>
    </location>
</feature>
<keyword evidence="4" id="KW-0862">Zinc</keyword>
<dbReference type="GO" id="GO:0098687">
    <property type="term" value="C:chromosomal region"/>
    <property type="evidence" value="ECO:0007669"/>
    <property type="project" value="UniProtKB-ARBA"/>
</dbReference>
<dbReference type="CDD" id="cd23024">
    <property type="entry name" value="zf-HIT_ZNHIT2-3"/>
    <property type="match status" value="1"/>
</dbReference>